<dbReference type="Pfam" id="PF13976">
    <property type="entry name" value="gag_pre-integrs"/>
    <property type="match status" value="1"/>
</dbReference>
<reference evidence="4" key="1">
    <citation type="journal article" date="2022" name="Int. J. Mol. Sci.">
        <title>Draft Genome of Tanacetum Coccineum: Genomic Comparison of Closely Related Tanacetum-Family Plants.</title>
        <authorList>
            <person name="Yamashiro T."/>
            <person name="Shiraishi A."/>
            <person name="Nakayama K."/>
            <person name="Satake H."/>
        </authorList>
    </citation>
    <scope>NUCLEOTIDE SEQUENCE</scope>
</reference>
<organism evidence="4 5">
    <name type="scientific">Tanacetum coccineum</name>
    <dbReference type="NCBI Taxonomy" id="301880"/>
    <lineage>
        <taxon>Eukaryota</taxon>
        <taxon>Viridiplantae</taxon>
        <taxon>Streptophyta</taxon>
        <taxon>Embryophyta</taxon>
        <taxon>Tracheophyta</taxon>
        <taxon>Spermatophyta</taxon>
        <taxon>Magnoliopsida</taxon>
        <taxon>eudicotyledons</taxon>
        <taxon>Gunneridae</taxon>
        <taxon>Pentapetalae</taxon>
        <taxon>asterids</taxon>
        <taxon>campanulids</taxon>
        <taxon>Asterales</taxon>
        <taxon>Asteraceae</taxon>
        <taxon>Asteroideae</taxon>
        <taxon>Anthemideae</taxon>
        <taxon>Anthemidinae</taxon>
        <taxon>Tanacetum</taxon>
    </lineage>
</organism>
<evidence type="ECO:0000313" key="5">
    <source>
        <dbReference type="Proteomes" id="UP001151760"/>
    </source>
</evidence>
<keyword evidence="1" id="KW-0175">Coiled coil</keyword>
<keyword evidence="5" id="KW-1185">Reference proteome</keyword>
<dbReference type="InterPro" id="IPR012337">
    <property type="entry name" value="RNaseH-like_sf"/>
</dbReference>
<dbReference type="PANTHER" id="PTHR42648">
    <property type="entry name" value="TRANSPOSASE, PUTATIVE-RELATED"/>
    <property type="match status" value="1"/>
</dbReference>
<accession>A0ABQ5BN57</accession>
<feature type="region of interest" description="Disordered" evidence="2">
    <location>
        <begin position="221"/>
        <end position="265"/>
    </location>
</feature>
<gene>
    <name evidence="4" type="ORF">Tco_0874972</name>
</gene>
<dbReference type="InterPro" id="IPR025724">
    <property type="entry name" value="GAG-pre-integrase_dom"/>
</dbReference>
<dbReference type="Proteomes" id="UP001151760">
    <property type="component" value="Unassembled WGS sequence"/>
</dbReference>
<name>A0ABQ5BN57_9ASTR</name>
<dbReference type="PROSITE" id="PS50994">
    <property type="entry name" value="INTEGRASE"/>
    <property type="match status" value="1"/>
</dbReference>
<dbReference type="SUPFAM" id="SSF53098">
    <property type="entry name" value="Ribonuclease H-like"/>
    <property type="match status" value="1"/>
</dbReference>
<feature type="coiled-coil region" evidence="1">
    <location>
        <begin position="101"/>
        <end position="128"/>
    </location>
</feature>
<dbReference type="Pfam" id="PF00665">
    <property type="entry name" value="rve"/>
    <property type="match status" value="1"/>
</dbReference>
<dbReference type="InterPro" id="IPR036397">
    <property type="entry name" value="RNaseH_sf"/>
</dbReference>
<dbReference type="Gene3D" id="3.30.420.10">
    <property type="entry name" value="Ribonuclease H-like superfamily/Ribonuclease H"/>
    <property type="match status" value="1"/>
</dbReference>
<evidence type="ECO:0000259" key="3">
    <source>
        <dbReference type="PROSITE" id="PS50994"/>
    </source>
</evidence>
<dbReference type="PANTHER" id="PTHR42648:SF32">
    <property type="entry name" value="RIBONUCLEASE H-LIKE DOMAIN, GAG-PRE-INTEGRASE DOMAIN PROTEIN-RELATED"/>
    <property type="match status" value="1"/>
</dbReference>
<dbReference type="InterPro" id="IPR039537">
    <property type="entry name" value="Retrotran_Ty1/copia-like"/>
</dbReference>
<dbReference type="InterPro" id="IPR001584">
    <property type="entry name" value="Integrase_cat-core"/>
</dbReference>
<protein>
    <submittedName>
        <fullName evidence="4">Ribonuclease H-like domain-containing protein</fullName>
    </submittedName>
</protein>
<reference evidence="4" key="2">
    <citation type="submission" date="2022-01" db="EMBL/GenBank/DDBJ databases">
        <authorList>
            <person name="Yamashiro T."/>
            <person name="Shiraishi A."/>
            <person name="Satake H."/>
            <person name="Nakayama K."/>
        </authorList>
    </citation>
    <scope>NUCLEOTIDE SEQUENCE</scope>
</reference>
<sequence length="648" mass="73975">MLWHRRLGHIKFKNINKLVKDNLVRGLPTKRFENDQTCVACIKGKQHRASCKSKVLTPITKPLFMLHMDLFGPTFVSSLIHKKYCLVVTDRFTWVFFLTTKDETSEILKNFIKEIENLEDKKVKIIRSDNGTEFKNKVMDDFCREKGIKREYNVARTPQQNGVAERRNRTLIEVVKILGYYNTRTKEGTQEELNAGTSTQKEEISQDCIVMPIWKNASYFDSPSKDVGNGEPKSATDDQKQVEESEDDSSPKEVKAAGQHVNTVSPEVNTGRFKLNIVDPLVNTASSYELDSPKDMFKLGASHTLETTHVEFFSDEDEPEVDLGNITNSYTVPTTPNTRIHKDHPIKNVIGDVKSSIQIRRMTKSTSEQGFLNAVEAIQEELLQFKLQQVWKLVDLPNGKRDKYVAGILKKFNYTDVKSASTPVDLEKPLVKDGDADDVDVHLYRSMIGSLMYLTSSRPDIIYLKGKPTLGLWYSRDSPFELVAYTDSDYTGATQDRKSTTGGHVEFDESNANVLERFYTSAGNPIKEILLKLNLPGHSIKVKEFQRSFRHSDTERLSQSDEVLKLKNFKKDGSLKLFKSTNHERYEHVGPKVTSSQDSKVNKMTKQDYAWLMISRCSRSHSRQAKEQAQDLKSMITTSNHKLMIEVK</sequence>
<feature type="domain" description="Integrase catalytic" evidence="3">
    <location>
        <begin position="58"/>
        <end position="231"/>
    </location>
</feature>
<evidence type="ECO:0000313" key="4">
    <source>
        <dbReference type="EMBL" id="GJT16266.1"/>
    </source>
</evidence>
<evidence type="ECO:0000256" key="2">
    <source>
        <dbReference type="SAM" id="MobiDB-lite"/>
    </source>
</evidence>
<feature type="compositionally biased region" description="Basic and acidic residues" evidence="2">
    <location>
        <begin position="234"/>
        <end position="255"/>
    </location>
</feature>
<evidence type="ECO:0000256" key="1">
    <source>
        <dbReference type="SAM" id="Coils"/>
    </source>
</evidence>
<dbReference type="EMBL" id="BQNB010013461">
    <property type="protein sequence ID" value="GJT16266.1"/>
    <property type="molecule type" value="Genomic_DNA"/>
</dbReference>
<proteinExistence type="predicted"/>
<comment type="caution">
    <text evidence="4">The sequence shown here is derived from an EMBL/GenBank/DDBJ whole genome shotgun (WGS) entry which is preliminary data.</text>
</comment>